<proteinExistence type="predicted"/>
<reference evidence="2 3" key="1">
    <citation type="journal article" date="2020" name="Cell">
        <title>Large-Scale Comparative Analyses of Tick Genomes Elucidate Their Genetic Diversity and Vector Capacities.</title>
        <authorList>
            <consortium name="Tick Genome and Microbiome Consortium (TIGMIC)"/>
            <person name="Jia N."/>
            <person name="Wang J."/>
            <person name="Shi W."/>
            <person name="Du L."/>
            <person name="Sun Y."/>
            <person name="Zhan W."/>
            <person name="Jiang J.F."/>
            <person name="Wang Q."/>
            <person name="Zhang B."/>
            <person name="Ji P."/>
            <person name="Bell-Sakyi L."/>
            <person name="Cui X.M."/>
            <person name="Yuan T.T."/>
            <person name="Jiang B.G."/>
            <person name="Yang W.F."/>
            <person name="Lam T.T."/>
            <person name="Chang Q.C."/>
            <person name="Ding S.J."/>
            <person name="Wang X.J."/>
            <person name="Zhu J.G."/>
            <person name="Ruan X.D."/>
            <person name="Zhao L."/>
            <person name="Wei J.T."/>
            <person name="Ye R.Z."/>
            <person name="Que T.C."/>
            <person name="Du C.H."/>
            <person name="Zhou Y.H."/>
            <person name="Cheng J.X."/>
            <person name="Dai P.F."/>
            <person name="Guo W.B."/>
            <person name="Han X.H."/>
            <person name="Huang E.J."/>
            <person name="Li L.F."/>
            <person name="Wei W."/>
            <person name="Gao Y.C."/>
            <person name="Liu J.Z."/>
            <person name="Shao H.Z."/>
            <person name="Wang X."/>
            <person name="Wang C.C."/>
            <person name="Yang T.C."/>
            <person name="Huo Q.B."/>
            <person name="Li W."/>
            <person name="Chen H.Y."/>
            <person name="Chen S.E."/>
            <person name="Zhou L.G."/>
            <person name="Ni X.B."/>
            <person name="Tian J.H."/>
            <person name="Sheng Y."/>
            <person name="Liu T."/>
            <person name="Pan Y.S."/>
            <person name="Xia L.Y."/>
            <person name="Li J."/>
            <person name="Zhao F."/>
            <person name="Cao W.C."/>
        </authorList>
    </citation>
    <scope>NUCLEOTIDE SEQUENCE [LARGE SCALE GENOMIC DNA]</scope>
    <source>
        <strain evidence="2">HaeL-2018</strain>
    </source>
</reference>
<dbReference type="OrthoDB" id="10555064at2759"/>
<feature type="region of interest" description="Disordered" evidence="1">
    <location>
        <begin position="1"/>
        <end position="27"/>
    </location>
</feature>
<protein>
    <submittedName>
        <fullName evidence="2">Uncharacterized protein</fullName>
    </submittedName>
</protein>
<feature type="compositionally biased region" description="Low complexity" evidence="1">
    <location>
        <begin position="17"/>
        <end position="27"/>
    </location>
</feature>
<evidence type="ECO:0000313" key="3">
    <source>
        <dbReference type="Proteomes" id="UP000821853"/>
    </source>
</evidence>
<organism evidence="2 3">
    <name type="scientific">Haemaphysalis longicornis</name>
    <name type="common">Bush tick</name>
    <dbReference type="NCBI Taxonomy" id="44386"/>
    <lineage>
        <taxon>Eukaryota</taxon>
        <taxon>Metazoa</taxon>
        <taxon>Ecdysozoa</taxon>
        <taxon>Arthropoda</taxon>
        <taxon>Chelicerata</taxon>
        <taxon>Arachnida</taxon>
        <taxon>Acari</taxon>
        <taxon>Parasitiformes</taxon>
        <taxon>Ixodida</taxon>
        <taxon>Ixodoidea</taxon>
        <taxon>Ixodidae</taxon>
        <taxon>Haemaphysalinae</taxon>
        <taxon>Haemaphysalis</taxon>
    </lineage>
</organism>
<evidence type="ECO:0000313" key="2">
    <source>
        <dbReference type="EMBL" id="KAH9373855.1"/>
    </source>
</evidence>
<dbReference type="Proteomes" id="UP000821853">
    <property type="component" value="Chromosome 4"/>
</dbReference>
<accession>A0A9J6GG67</accession>
<dbReference type="AlphaFoldDB" id="A0A9J6GG67"/>
<gene>
    <name evidence="2" type="ORF">HPB48_009265</name>
</gene>
<keyword evidence="3" id="KW-1185">Reference proteome</keyword>
<dbReference type="VEuPathDB" id="VectorBase:HLOH_065081"/>
<name>A0A9J6GG67_HAELO</name>
<comment type="caution">
    <text evidence="2">The sequence shown here is derived from an EMBL/GenBank/DDBJ whole genome shotgun (WGS) entry which is preliminary data.</text>
</comment>
<evidence type="ECO:0000256" key="1">
    <source>
        <dbReference type="SAM" id="MobiDB-lite"/>
    </source>
</evidence>
<dbReference type="EMBL" id="JABSTR010000006">
    <property type="protein sequence ID" value="KAH9373855.1"/>
    <property type="molecule type" value="Genomic_DNA"/>
</dbReference>
<sequence length="139" mass="14122">MEPAGHAAPVDLSRSAPGLSPPVLSGPGPTALTTGLNSGLGVGLSLLPSLYAGRPGAEYGVSAAAAASSGDATECRLVEYRGERVAAFVQRSGELLLCLPQARCPFRHTLGTGAFRAISLSDAMGDGRSSYGLHTSVRR</sequence>